<accession>A0ABW4TPW9</accession>
<dbReference type="PANTHER" id="PTHR33885:SF3">
    <property type="entry name" value="PHAGE SHOCK PROTEIN C"/>
    <property type="match status" value="1"/>
</dbReference>
<keyword evidence="4 7" id="KW-1133">Transmembrane helix</keyword>
<evidence type="ECO:0000259" key="8">
    <source>
        <dbReference type="Pfam" id="PF04024"/>
    </source>
</evidence>
<feature type="transmembrane region" description="Helical" evidence="7">
    <location>
        <begin position="249"/>
        <end position="266"/>
    </location>
</feature>
<sequence>MTTTPPPPEEATTPPSGGGTATDEHTGPRVTADEVRDLGRLRRTTTDRKVAGVAGGLARHLDIDPIILRVAFVVLAFFGGAGLILYAAGWLLLPEDGEERATLHLDERSRTIALVALTVLAGLALVGDSWGAGWFPWPLAIIGLIAFVWLSRSRERDLRRAAAAPAAEGEPYATPSHTAYAPPPPRDPRKRGPKLFWFTVLLIAVAEGALGIADGAGLPVVDSAYPALAVGLIATMLVVGSVMGRAGGLIALGLVGSLFLAGATAADRWDGDRFEYHPSSSADVEDSYAMDAGTMVVDLTDLADPEALDGRTIDVTGQVGELVVRIPEDSNVRIRASIDGPGGYDFFQGDRQGGGIGTTTTAQWRGDADDPTFTVDADLQVGVVTIETE</sequence>
<evidence type="ECO:0000313" key="10">
    <source>
        <dbReference type="Proteomes" id="UP001597351"/>
    </source>
</evidence>
<keyword evidence="5 7" id="KW-0472">Membrane</keyword>
<dbReference type="InterPro" id="IPR007168">
    <property type="entry name" value="Phageshock_PspC_N"/>
</dbReference>
<keyword evidence="10" id="KW-1185">Reference proteome</keyword>
<protein>
    <submittedName>
        <fullName evidence="9">PspC domain-containing protein</fullName>
    </submittedName>
</protein>
<feature type="region of interest" description="Disordered" evidence="6">
    <location>
        <begin position="1"/>
        <end position="31"/>
    </location>
</feature>
<feature type="domain" description="Phage shock protein PspC N-terminal" evidence="8">
    <location>
        <begin position="40"/>
        <end position="95"/>
    </location>
</feature>
<comment type="caution">
    <text evidence="9">The sequence shown here is derived from an EMBL/GenBank/DDBJ whole genome shotgun (WGS) entry which is preliminary data.</text>
</comment>
<comment type="subcellular location">
    <subcellularLocation>
        <location evidence="1">Cell membrane</location>
        <topology evidence="1">Single-pass membrane protein</topology>
    </subcellularLocation>
</comment>
<feature type="transmembrane region" description="Helical" evidence="7">
    <location>
        <begin position="225"/>
        <end position="242"/>
    </location>
</feature>
<feature type="compositionally biased region" description="Basic and acidic residues" evidence="6">
    <location>
        <begin position="22"/>
        <end position="31"/>
    </location>
</feature>
<feature type="transmembrane region" description="Helical" evidence="7">
    <location>
        <begin position="111"/>
        <end position="127"/>
    </location>
</feature>
<dbReference type="RefSeq" id="WP_343919632.1">
    <property type="nucleotide sequence ID" value="NZ_BAAAJT010000002.1"/>
</dbReference>
<feature type="region of interest" description="Disordered" evidence="6">
    <location>
        <begin position="169"/>
        <end position="188"/>
    </location>
</feature>
<evidence type="ECO:0000256" key="6">
    <source>
        <dbReference type="SAM" id="MobiDB-lite"/>
    </source>
</evidence>
<dbReference type="InterPro" id="IPR052027">
    <property type="entry name" value="PspC"/>
</dbReference>
<feature type="transmembrane region" description="Helical" evidence="7">
    <location>
        <begin position="66"/>
        <end position="91"/>
    </location>
</feature>
<gene>
    <name evidence="9" type="ORF">ACFSDE_14480</name>
</gene>
<name>A0ABW4TPW9_9ACTN</name>
<keyword evidence="2" id="KW-1003">Cell membrane</keyword>
<keyword evidence="3 7" id="KW-0812">Transmembrane</keyword>
<evidence type="ECO:0000256" key="4">
    <source>
        <dbReference type="ARBA" id="ARBA00022989"/>
    </source>
</evidence>
<reference evidence="10" key="1">
    <citation type="journal article" date="2019" name="Int. J. Syst. Evol. Microbiol.">
        <title>The Global Catalogue of Microorganisms (GCM) 10K type strain sequencing project: providing services to taxonomists for standard genome sequencing and annotation.</title>
        <authorList>
            <consortium name="The Broad Institute Genomics Platform"/>
            <consortium name="The Broad Institute Genome Sequencing Center for Infectious Disease"/>
            <person name="Wu L."/>
            <person name="Ma J."/>
        </authorList>
    </citation>
    <scope>NUCLEOTIDE SEQUENCE [LARGE SCALE GENOMIC DNA]</scope>
    <source>
        <strain evidence="10">CGMCC 1.12477</strain>
    </source>
</reference>
<evidence type="ECO:0000256" key="5">
    <source>
        <dbReference type="ARBA" id="ARBA00023136"/>
    </source>
</evidence>
<dbReference type="EMBL" id="JBHUGD010000003">
    <property type="protein sequence ID" value="MFD1948003.1"/>
    <property type="molecule type" value="Genomic_DNA"/>
</dbReference>
<evidence type="ECO:0000256" key="2">
    <source>
        <dbReference type="ARBA" id="ARBA00022475"/>
    </source>
</evidence>
<evidence type="ECO:0000313" key="9">
    <source>
        <dbReference type="EMBL" id="MFD1948003.1"/>
    </source>
</evidence>
<proteinExistence type="predicted"/>
<evidence type="ECO:0000256" key="7">
    <source>
        <dbReference type="SAM" id="Phobius"/>
    </source>
</evidence>
<evidence type="ECO:0000256" key="3">
    <source>
        <dbReference type="ARBA" id="ARBA00022692"/>
    </source>
</evidence>
<feature type="transmembrane region" description="Helical" evidence="7">
    <location>
        <begin position="195"/>
        <end position="213"/>
    </location>
</feature>
<dbReference type="Pfam" id="PF04024">
    <property type="entry name" value="PspC"/>
    <property type="match status" value="1"/>
</dbReference>
<organism evidence="9 10">
    <name type="scientific">Nocardioides aestuarii</name>
    <dbReference type="NCBI Taxonomy" id="252231"/>
    <lineage>
        <taxon>Bacteria</taxon>
        <taxon>Bacillati</taxon>
        <taxon>Actinomycetota</taxon>
        <taxon>Actinomycetes</taxon>
        <taxon>Propionibacteriales</taxon>
        <taxon>Nocardioidaceae</taxon>
        <taxon>Nocardioides</taxon>
    </lineage>
</organism>
<dbReference type="PANTHER" id="PTHR33885">
    <property type="entry name" value="PHAGE SHOCK PROTEIN C"/>
    <property type="match status" value="1"/>
</dbReference>
<evidence type="ECO:0000256" key="1">
    <source>
        <dbReference type="ARBA" id="ARBA00004162"/>
    </source>
</evidence>
<dbReference type="Proteomes" id="UP001597351">
    <property type="component" value="Unassembled WGS sequence"/>
</dbReference>
<feature type="transmembrane region" description="Helical" evidence="7">
    <location>
        <begin position="133"/>
        <end position="150"/>
    </location>
</feature>